<dbReference type="GO" id="GO:0030198">
    <property type="term" value="P:extracellular matrix organization"/>
    <property type="evidence" value="ECO:0007669"/>
    <property type="project" value="TreeGrafter"/>
</dbReference>
<dbReference type="Gene3D" id="2.30.180.10">
    <property type="entry name" value="FAS1 domain"/>
    <property type="match status" value="2"/>
</dbReference>
<dbReference type="GO" id="GO:0007155">
    <property type="term" value="P:cell adhesion"/>
    <property type="evidence" value="ECO:0007669"/>
    <property type="project" value="TreeGrafter"/>
</dbReference>
<dbReference type="GO" id="GO:0005615">
    <property type="term" value="C:extracellular space"/>
    <property type="evidence" value="ECO:0007669"/>
    <property type="project" value="TreeGrafter"/>
</dbReference>
<dbReference type="STRING" id="1314781.A0A165ET77"/>
<gene>
    <name evidence="3" type="ORF">EXIGLDRAFT_697327</name>
</gene>
<protein>
    <recommendedName>
        <fullName evidence="2">FAS1 domain-containing protein</fullName>
    </recommendedName>
</protein>
<dbReference type="SMART" id="SM00554">
    <property type="entry name" value="FAS1"/>
    <property type="match status" value="2"/>
</dbReference>
<dbReference type="PROSITE" id="PS50213">
    <property type="entry name" value="FAS1"/>
    <property type="match status" value="2"/>
</dbReference>
<dbReference type="PANTHER" id="PTHR10900:SF77">
    <property type="entry name" value="FI19380P1"/>
    <property type="match status" value="1"/>
</dbReference>
<feature type="signal peptide" evidence="1">
    <location>
        <begin position="1"/>
        <end position="19"/>
    </location>
</feature>
<dbReference type="InParanoid" id="A0A165ET77"/>
<dbReference type="InterPro" id="IPR050904">
    <property type="entry name" value="Adhesion/Biosynth-related"/>
</dbReference>
<keyword evidence="1" id="KW-0732">Signal</keyword>
<reference evidence="3 4" key="1">
    <citation type="journal article" date="2016" name="Mol. Biol. Evol.">
        <title>Comparative Genomics of Early-Diverging Mushroom-Forming Fungi Provides Insights into the Origins of Lignocellulose Decay Capabilities.</title>
        <authorList>
            <person name="Nagy L.G."/>
            <person name="Riley R."/>
            <person name="Tritt A."/>
            <person name="Adam C."/>
            <person name="Daum C."/>
            <person name="Floudas D."/>
            <person name="Sun H."/>
            <person name="Yadav J.S."/>
            <person name="Pangilinan J."/>
            <person name="Larsson K.H."/>
            <person name="Matsuura K."/>
            <person name="Barry K."/>
            <person name="Labutti K."/>
            <person name="Kuo R."/>
            <person name="Ohm R.A."/>
            <person name="Bhattacharya S.S."/>
            <person name="Shirouzu T."/>
            <person name="Yoshinaga Y."/>
            <person name="Martin F.M."/>
            <person name="Grigoriev I.V."/>
            <person name="Hibbett D.S."/>
        </authorList>
    </citation>
    <scope>NUCLEOTIDE SEQUENCE [LARGE SCALE GENOMIC DNA]</scope>
    <source>
        <strain evidence="3 4">HHB12029</strain>
    </source>
</reference>
<dbReference type="AlphaFoldDB" id="A0A165ET77"/>
<keyword evidence="4" id="KW-1185">Reference proteome</keyword>
<name>A0A165ET77_EXIGL</name>
<organism evidence="3 4">
    <name type="scientific">Exidia glandulosa HHB12029</name>
    <dbReference type="NCBI Taxonomy" id="1314781"/>
    <lineage>
        <taxon>Eukaryota</taxon>
        <taxon>Fungi</taxon>
        <taxon>Dikarya</taxon>
        <taxon>Basidiomycota</taxon>
        <taxon>Agaricomycotina</taxon>
        <taxon>Agaricomycetes</taxon>
        <taxon>Auriculariales</taxon>
        <taxon>Exidiaceae</taxon>
        <taxon>Exidia</taxon>
    </lineage>
</organism>
<dbReference type="GO" id="GO:0031012">
    <property type="term" value="C:extracellular matrix"/>
    <property type="evidence" value="ECO:0007669"/>
    <property type="project" value="TreeGrafter"/>
</dbReference>
<feature type="domain" description="FAS1" evidence="2">
    <location>
        <begin position="31"/>
        <end position="181"/>
    </location>
</feature>
<evidence type="ECO:0000313" key="3">
    <source>
        <dbReference type="EMBL" id="KZV87626.1"/>
    </source>
</evidence>
<dbReference type="InterPro" id="IPR000782">
    <property type="entry name" value="FAS1_domain"/>
</dbReference>
<proteinExistence type="predicted"/>
<dbReference type="InterPro" id="IPR036378">
    <property type="entry name" value="FAS1_dom_sf"/>
</dbReference>
<feature type="domain" description="FAS1" evidence="2">
    <location>
        <begin position="183"/>
        <end position="306"/>
    </location>
</feature>
<accession>A0A165ET77</accession>
<evidence type="ECO:0000259" key="2">
    <source>
        <dbReference type="PROSITE" id="PS50213"/>
    </source>
</evidence>
<dbReference type="OrthoDB" id="286301at2759"/>
<sequence length="364" mass="38154">MRYAVAAVVGPLFASAALAQGNINATKLSELSGALSALGLDTLAGYAASIANSSTGIQLLSQLTTSNDNFTIFAPTNDALSKADKDVLNNPDKLAAVISYHVVRGAFLNETYFFTSPNNTILPTLLNDTSSTHLQGNQSQVLIASVQDGKISLLNQGSNSIHVSKTSNVSNFDILQIDGILSPPGSLSSVAKSANLNMFAQALSLAGLDDAVSNAHGITIFAPTDDALSAALAKLGGQASNQTLVKTVIQNHIINGTSIYSQQFDDDYTSAAGEPLKSNMSGASAQYRWHDATVKSSTSMECEFVLRTSNMPPSVAYPALSDKIYDPSTSLLTFSIRTAVYPSGLFQNPGGTGLRAPVFHPRIS</sequence>
<feature type="chain" id="PRO_5007857365" description="FAS1 domain-containing protein" evidence="1">
    <location>
        <begin position="20"/>
        <end position="364"/>
    </location>
</feature>
<dbReference type="Proteomes" id="UP000077266">
    <property type="component" value="Unassembled WGS sequence"/>
</dbReference>
<dbReference type="SUPFAM" id="SSF82153">
    <property type="entry name" value="FAS1 domain"/>
    <property type="match status" value="2"/>
</dbReference>
<dbReference type="PANTHER" id="PTHR10900">
    <property type="entry name" value="PERIOSTIN-RELATED"/>
    <property type="match status" value="1"/>
</dbReference>
<evidence type="ECO:0000313" key="4">
    <source>
        <dbReference type="Proteomes" id="UP000077266"/>
    </source>
</evidence>
<dbReference type="GO" id="GO:0050839">
    <property type="term" value="F:cell adhesion molecule binding"/>
    <property type="evidence" value="ECO:0007669"/>
    <property type="project" value="TreeGrafter"/>
</dbReference>
<evidence type="ECO:0000256" key="1">
    <source>
        <dbReference type="SAM" id="SignalP"/>
    </source>
</evidence>
<dbReference type="Pfam" id="PF02469">
    <property type="entry name" value="Fasciclin"/>
    <property type="match status" value="2"/>
</dbReference>
<dbReference type="EMBL" id="KV426119">
    <property type="protein sequence ID" value="KZV87626.1"/>
    <property type="molecule type" value="Genomic_DNA"/>
</dbReference>